<feature type="binding site" evidence="10">
    <location>
        <position position="178"/>
    </location>
    <ligand>
        <name>[4Fe-4S] cluster</name>
        <dbReference type="ChEBI" id="CHEBI:49883"/>
        <label>3</label>
    </ligand>
</feature>
<dbReference type="SUPFAM" id="SSF54862">
    <property type="entry name" value="4Fe-4S ferredoxins"/>
    <property type="match status" value="2"/>
</dbReference>
<comment type="function">
    <text evidence="10">Part of a membrane-bound complex that couples electron transfer with translocation of ions across the membrane.</text>
</comment>
<dbReference type="GO" id="GO:0046872">
    <property type="term" value="F:metal ion binding"/>
    <property type="evidence" value="ECO:0007669"/>
    <property type="project" value="UniProtKB-KW"/>
</dbReference>
<comment type="subcellular location">
    <subcellularLocation>
        <location evidence="10">Cell membrane</location>
    </subcellularLocation>
</comment>
<sequence length="271" mass="28148">MFEAYALPVIIIALAGFVCAVILAIAAKYMSVPEVEGFEEIRAELPGANCGGCGFAGCDDYAKKLASDHTTPTTLCPVGGPECARKISAILGVEAGEMIERAAVVACSGSSECTSYIMDYEGIPTCEACNIFYQGRRACSHACLGFGDCVDACQFGALHICNGVAVVDRDLCTACGKCVAKCPNHLIKLEPKAATVFVACSSHDKGAHTRKVCSAGCIGCKKCEKACPVQAVTVTDNLAEIDQSKCTGCGACAEACPVHIIHQLQPATVCT</sequence>
<feature type="binding site" evidence="10">
    <location>
        <position position="53"/>
    </location>
    <ligand>
        <name>[4Fe-4S] cluster</name>
        <dbReference type="ChEBI" id="CHEBI:49883"/>
        <label>1</label>
    </ligand>
</feature>
<feature type="binding site" evidence="10">
    <location>
        <position position="50"/>
    </location>
    <ligand>
        <name>[4Fe-4S] cluster</name>
        <dbReference type="ChEBI" id="CHEBI:49883"/>
        <label>1</label>
    </ligand>
</feature>
<keyword evidence="11" id="KW-0812">Transmembrane</keyword>
<evidence type="ECO:0000256" key="3">
    <source>
        <dbReference type="ARBA" id="ARBA00022723"/>
    </source>
</evidence>
<dbReference type="InterPro" id="IPR010207">
    <property type="entry name" value="Elect_transpt_cplx_RnfB/RsxB"/>
</dbReference>
<evidence type="ECO:0000256" key="4">
    <source>
        <dbReference type="ARBA" id="ARBA00022737"/>
    </source>
</evidence>
<feature type="binding site" evidence="10">
    <location>
        <position position="149"/>
    </location>
    <ligand>
        <name>[4Fe-4S] cluster</name>
        <dbReference type="ChEBI" id="CHEBI:49883"/>
        <label>2</label>
    </ligand>
</feature>
<dbReference type="EC" id="7.-.-.-" evidence="10"/>
<name>A0A926DVK0_9FIRM</name>
<dbReference type="PANTHER" id="PTHR43560">
    <property type="entry name" value="ION-TRANSLOCATING OXIDOREDUCTASE COMPLEX SUBUNIT B"/>
    <property type="match status" value="1"/>
</dbReference>
<protein>
    <recommendedName>
        <fullName evidence="10">Ion-translocating oxidoreductase complex subunit B</fullName>
        <ecNumber evidence="10">7.-.-.-</ecNumber>
    </recommendedName>
    <alternativeName>
        <fullName evidence="10">Rnf electron transport complex subunit B</fullName>
    </alternativeName>
</protein>
<evidence type="ECO:0000256" key="7">
    <source>
        <dbReference type="ARBA" id="ARBA00023004"/>
    </source>
</evidence>
<evidence type="ECO:0000256" key="10">
    <source>
        <dbReference type="HAMAP-Rule" id="MF_00463"/>
    </source>
</evidence>
<evidence type="ECO:0000313" key="15">
    <source>
        <dbReference type="Proteomes" id="UP000653127"/>
    </source>
</evidence>
<dbReference type="Pfam" id="PF04060">
    <property type="entry name" value="FeS"/>
    <property type="match status" value="1"/>
</dbReference>
<keyword evidence="1 10" id="KW-0813">Transport</keyword>
<comment type="subunit">
    <text evidence="10">The complex is composed of six subunits: RnfA, RnfB, RnfC, RnfD, RnfE and RnfG.</text>
</comment>
<dbReference type="Gene3D" id="3.30.70.20">
    <property type="match status" value="2"/>
</dbReference>
<keyword evidence="3 10" id="KW-0479">Metal-binding</keyword>
<dbReference type="PROSITE" id="PS00198">
    <property type="entry name" value="4FE4S_FER_1"/>
    <property type="match status" value="2"/>
</dbReference>
<feature type="binding site" evidence="10">
    <location>
        <position position="143"/>
    </location>
    <ligand>
        <name>[4Fe-4S] cluster</name>
        <dbReference type="ChEBI" id="CHEBI:49883"/>
        <label>2</label>
    </ligand>
</feature>
<dbReference type="PROSITE" id="PS51379">
    <property type="entry name" value="4FE4S_FER_2"/>
    <property type="match status" value="3"/>
</dbReference>
<dbReference type="Pfam" id="PF00037">
    <property type="entry name" value="Fer4"/>
    <property type="match status" value="1"/>
</dbReference>
<evidence type="ECO:0000313" key="14">
    <source>
        <dbReference type="EMBL" id="MBC8545506.1"/>
    </source>
</evidence>
<dbReference type="Proteomes" id="UP000653127">
    <property type="component" value="Unassembled WGS sequence"/>
</dbReference>
<keyword evidence="7 10" id="KW-0408">Iron</keyword>
<dbReference type="InterPro" id="IPR017896">
    <property type="entry name" value="4Fe4S_Fe-S-bd"/>
</dbReference>
<keyword evidence="9 10" id="KW-0472">Membrane</keyword>
<evidence type="ECO:0000259" key="13">
    <source>
        <dbReference type="PROSITE" id="PS51656"/>
    </source>
</evidence>
<dbReference type="GO" id="GO:0009055">
    <property type="term" value="F:electron transfer activity"/>
    <property type="evidence" value="ECO:0007669"/>
    <property type="project" value="InterPro"/>
</dbReference>
<dbReference type="GO" id="GO:0022900">
    <property type="term" value="P:electron transport chain"/>
    <property type="evidence" value="ECO:0007669"/>
    <property type="project" value="UniProtKB-UniRule"/>
</dbReference>
<dbReference type="PANTHER" id="PTHR43560:SF1">
    <property type="entry name" value="ION-TRANSLOCATING OXIDOREDUCTASE COMPLEX SUBUNIT B"/>
    <property type="match status" value="1"/>
</dbReference>
<feature type="region of interest" description="Hydrophobic" evidence="10">
    <location>
        <begin position="1"/>
        <end position="27"/>
    </location>
</feature>
<feature type="transmembrane region" description="Helical" evidence="11">
    <location>
        <begin position="6"/>
        <end position="27"/>
    </location>
</feature>
<evidence type="ECO:0000256" key="2">
    <source>
        <dbReference type="ARBA" id="ARBA00022485"/>
    </source>
</evidence>
<dbReference type="InterPro" id="IPR050395">
    <property type="entry name" value="4Fe4S_Ferredoxin_RnfB"/>
</dbReference>
<dbReference type="Pfam" id="PF12838">
    <property type="entry name" value="Fer4_7"/>
    <property type="match status" value="1"/>
</dbReference>
<keyword evidence="2 10" id="KW-0004">4Fe-4S</keyword>
<feature type="binding site" evidence="10">
    <location>
        <position position="182"/>
    </location>
    <ligand>
        <name>[4Fe-4S] cluster</name>
        <dbReference type="ChEBI" id="CHEBI:49883"/>
        <label>2</label>
    </ligand>
</feature>
<keyword evidence="8 10" id="KW-0411">Iron-sulfur</keyword>
<organism evidence="14 15">
    <name type="scientific">Ligaoa zhengdingensis</name>
    <dbReference type="NCBI Taxonomy" id="2763658"/>
    <lineage>
        <taxon>Bacteria</taxon>
        <taxon>Bacillati</taxon>
        <taxon>Bacillota</taxon>
        <taxon>Clostridia</taxon>
        <taxon>Eubacteriales</taxon>
        <taxon>Oscillospiraceae</taxon>
        <taxon>Ligaoa</taxon>
    </lineage>
</organism>
<keyword evidence="11" id="KW-1133">Transmembrane helix</keyword>
<dbReference type="EMBL" id="JACRST010000001">
    <property type="protein sequence ID" value="MBC8545506.1"/>
    <property type="molecule type" value="Genomic_DNA"/>
</dbReference>
<comment type="similarity">
    <text evidence="10">Belongs to the 4Fe4S bacterial-type ferredoxin family. RnfB subfamily.</text>
</comment>
<dbReference type="GO" id="GO:0005886">
    <property type="term" value="C:plasma membrane"/>
    <property type="evidence" value="ECO:0007669"/>
    <property type="project" value="UniProtKB-SubCell"/>
</dbReference>
<feature type="domain" description="4Fe-4S" evidence="13">
    <location>
        <begin position="33"/>
        <end position="93"/>
    </location>
</feature>
<evidence type="ECO:0000259" key="12">
    <source>
        <dbReference type="PROSITE" id="PS51379"/>
    </source>
</evidence>
<keyword evidence="15" id="KW-1185">Reference proteome</keyword>
<evidence type="ECO:0000256" key="8">
    <source>
        <dbReference type="ARBA" id="ARBA00023014"/>
    </source>
</evidence>
<dbReference type="GO" id="GO:0051539">
    <property type="term" value="F:4 iron, 4 sulfur cluster binding"/>
    <property type="evidence" value="ECO:0007669"/>
    <property type="project" value="UniProtKB-UniRule"/>
</dbReference>
<feature type="domain" description="4Fe-4S ferredoxin-type" evidence="12">
    <location>
        <begin position="237"/>
        <end position="267"/>
    </location>
</feature>
<gene>
    <name evidence="10" type="primary">rnfB</name>
    <name evidence="14" type="ORF">H8711_00960</name>
</gene>
<keyword evidence="10" id="KW-1003">Cell membrane</keyword>
<feature type="binding site" evidence="10">
    <location>
        <position position="175"/>
    </location>
    <ligand>
        <name>[4Fe-4S] cluster</name>
        <dbReference type="ChEBI" id="CHEBI:49883"/>
        <label>3</label>
    </ligand>
</feature>
<feature type="binding site" evidence="10">
    <location>
        <position position="139"/>
    </location>
    <ligand>
        <name>[4Fe-4S] cluster</name>
        <dbReference type="ChEBI" id="CHEBI:49883"/>
        <label>2</label>
    </ligand>
</feature>
<evidence type="ECO:0000256" key="11">
    <source>
        <dbReference type="SAM" id="Phobius"/>
    </source>
</evidence>
<dbReference type="InterPro" id="IPR007202">
    <property type="entry name" value="4Fe-4S_dom"/>
</dbReference>
<accession>A0A926DVK0</accession>
<dbReference type="AlphaFoldDB" id="A0A926DVK0"/>
<comment type="caution">
    <text evidence="10">Lacks conserved residue(s) required for the propagation of feature annotation.</text>
</comment>
<evidence type="ECO:0000256" key="1">
    <source>
        <dbReference type="ARBA" id="ARBA00022448"/>
    </source>
</evidence>
<reference evidence="14" key="1">
    <citation type="submission" date="2020-08" db="EMBL/GenBank/DDBJ databases">
        <title>Genome public.</title>
        <authorList>
            <person name="Liu C."/>
            <person name="Sun Q."/>
        </authorList>
    </citation>
    <scope>NUCLEOTIDE SEQUENCE</scope>
    <source>
        <strain evidence="14">NSJ-31</strain>
    </source>
</reference>
<feature type="binding site" evidence="10">
    <location>
        <position position="58"/>
    </location>
    <ligand>
        <name>[4Fe-4S] cluster</name>
        <dbReference type="ChEBI" id="CHEBI:49883"/>
        <label>1</label>
    </ligand>
</feature>
<dbReference type="PROSITE" id="PS51656">
    <property type="entry name" value="4FE4S"/>
    <property type="match status" value="1"/>
</dbReference>
<comment type="cofactor">
    <cofactor evidence="10">
        <name>[4Fe-4S] cluster</name>
        <dbReference type="ChEBI" id="CHEBI:49883"/>
    </cofactor>
    <text evidence="10">Binds 3 [4Fe-4S] clusters.</text>
</comment>
<dbReference type="HAMAP" id="MF_00463">
    <property type="entry name" value="RsxB_RnfB"/>
    <property type="match status" value="1"/>
</dbReference>
<keyword evidence="5 10" id="KW-1278">Translocase</keyword>
<feature type="binding site" evidence="10">
    <location>
        <position position="153"/>
    </location>
    <ligand>
        <name>[4Fe-4S] cluster</name>
        <dbReference type="ChEBI" id="CHEBI:49883"/>
        <label>3</label>
    </ligand>
</feature>
<dbReference type="Gene3D" id="1.10.15.40">
    <property type="entry name" value="Electron transport complex subunit B, putative Fe-S cluster"/>
    <property type="match status" value="1"/>
</dbReference>
<dbReference type="RefSeq" id="WP_249281660.1">
    <property type="nucleotide sequence ID" value="NZ_JACRST010000001.1"/>
</dbReference>
<dbReference type="CDD" id="cd10549">
    <property type="entry name" value="MtMvhB_like"/>
    <property type="match status" value="1"/>
</dbReference>
<keyword evidence="4 10" id="KW-0677">Repeat</keyword>
<dbReference type="InterPro" id="IPR017900">
    <property type="entry name" value="4Fe4S_Fe_S_CS"/>
</dbReference>
<keyword evidence="6 10" id="KW-0249">Electron transport</keyword>
<proteinExistence type="inferred from homology"/>
<comment type="caution">
    <text evidence="14">The sequence shown here is derived from an EMBL/GenBank/DDBJ whole genome shotgun (WGS) entry which is preliminary data.</text>
</comment>
<feature type="binding site" evidence="10">
    <location>
        <position position="172"/>
    </location>
    <ligand>
        <name>[4Fe-4S] cluster</name>
        <dbReference type="ChEBI" id="CHEBI:49883"/>
        <label>3</label>
    </ligand>
</feature>
<feature type="binding site" evidence="10">
    <location>
        <position position="76"/>
    </location>
    <ligand>
        <name>[4Fe-4S] cluster</name>
        <dbReference type="ChEBI" id="CHEBI:49883"/>
        <label>1</label>
    </ligand>
</feature>
<evidence type="ECO:0000256" key="5">
    <source>
        <dbReference type="ARBA" id="ARBA00022967"/>
    </source>
</evidence>
<evidence type="ECO:0000256" key="6">
    <source>
        <dbReference type="ARBA" id="ARBA00022982"/>
    </source>
</evidence>
<feature type="domain" description="4Fe-4S ferredoxin-type" evidence="12">
    <location>
        <begin position="163"/>
        <end position="192"/>
    </location>
</feature>
<evidence type="ECO:0000256" key="9">
    <source>
        <dbReference type="ARBA" id="ARBA00023136"/>
    </source>
</evidence>
<feature type="domain" description="4Fe-4S ferredoxin-type" evidence="12">
    <location>
        <begin position="208"/>
        <end position="236"/>
    </location>
</feature>